<protein>
    <recommendedName>
        <fullName evidence="1">AAA+ ATPase domain-containing protein</fullName>
    </recommendedName>
</protein>
<dbReference type="Pfam" id="PF13401">
    <property type="entry name" value="AAA_22"/>
    <property type="match status" value="1"/>
</dbReference>
<accession>A0ABN3FQ92</accession>
<gene>
    <name evidence="2" type="ORF">GCM10010170_015100</name>
</gene>
<feature type="domain" description="AAA+ ATPase" evidence="1">
    <location>
        <begin position="362"/>
        <end position="506"/>
    </location>
</feature>
<keyword evidence="3" id="KW-1185">Reference proteome</keyword>
<organism evidence="2 3">
    <name type="scientific">Dactylosporangium salmoneum</name>
    <dbReference type="NCBI Taxonomy" id="53361"/>
    <lineage>
        <taxon>Bacteria</taxon>
        <taxon>Bacillati</taxon>
        <taxon>Actinomycetota</taxon>
        <taxon>Actinomycetes</taxon>
        <taxon>Micromonosporales</taxon>
        <taxon>Micromonosporaceae</taxon>
        <taxon>Dactylosporangium</taxon>
    </lineage>
</organism>
<dbReference type="InterPro" id="IPR054567">
    <property type="entry name" value="NNH7"/>
</dbReference>
<dbReference type="Gene3D" id="3.40.50.300">
    <property type="entry name" value="P-loop containing nucleotide triphosphate hydrolases"/>
    <property type="match status" value="1"/>
</dbReference>
<dbReference type="InterPro" id="IPR049945">
    <property type="entry name" value="AAA_22"/>
</dbReference>
<dbReference type="Proteomes" id="UP001501444">
    <property type="component" value="Unassembled WGS sequence"/>
</dbReference>
<comment type="caution">
    <text evidence="2">The sequence shown here is derived from an EMBL/GenBank/DDBJ whole genome shotgun (WGS) entry which is preliminary data.</text>
</comment>
<dbReference type="InterPro" id="IPR003593">
    <property type="entry name" value="AAA+_ATPase"/>
</dbReference>
<dbReference type="RefSeq" id="WP_344611522.1">
    <property type="nucleotide sequence ID" value="NZ_BAAARV010000015.1"/>
</dbReference>
<dbReference type="Pfam" id="PF22738">
    <property type="entry name" value="NNH7"/>
    <property type="match status" value="1"/>
</dbReference>
<dbReference type="EMBL" id="BAAARV010000015">
    <property type="protein sequence ID" value="GAA2335264.1"/>
    <property type="molecule type" value="Genomic_DNA"/>
</dbReference>
<evidence type="ECO:0000313" key="3">
    <source>
        <dbReference type="Proteomes" id="UP001501444"/>
    </source>
</evidence>
<dbReference type="SMART" id="SM00382">
    <property type="entry name" value="AAA"/>
    <property type="match status" value="1"/>
</dbReference>
<evidence type="ECO:0000259" key="1">
    <source>
        <dbReference type="SMART" id="SM00382"/>
    </source>
</evidence>
<dbReference type="InterPro" id="IPR027417">
    <property type="entry name" value="P-loop_NTPase"/>
</dbReference>
<proteinExistence type="predicted"/>
<sequence length="1115" mass="122364">MSRKQTLTFEGALRIMGAMEPDIFSRLGRALGGAILASGVAAGIATVGPAAVAPLAALAPIWGWIDRKNEAMPLLRELMDALRTRIATVPTRRRRELVTAAHTTLVVSAFFDALAELLGAELVEQLDLREDERLALALGGWGDAHAGLVRHLYEARIPAPSAVTGFEGNIANVEAWIEQLAARTEVFLQGLSAWRQGASLPDTVVALAVARYREQYVALAASVPEFSVWTVLDEQAATRHEVHEVGEQLERILSLQRDDLRRIEAILSLASGRGEPQSEPQGAVMRSNHARLEREIVRREETDPLSAVCWPTVGAAFVAPSYRATCVTAASRVADETWWRSRPRRDDLDLWFSSYALSDDSTRVPLMLLGHPGAGKSMLMKVLAARLPAADYTVVLVPLRTVSANAPILEQIQQALDQSTNRRVEWSQLADSSLGTTRVVILDGLDELLQASNTDRSGFMQEVMAFQRIEAEQDRPVMVIVTSRTVVADRVDIPSGSLVLKLDDFDDEQIGRWLGIWNETNAAPIASGAVRPLSTDVALTQPELACQPLLLLILAIYSADPDAAPLDAGVSSTELYQRIFDSFARREVLKSGNVPVSEVDGLIEEKIERLCVAALAMFNRGSQSVAEDELSADLSALYDGTDPRVEEPGRRLLGEFFFVYTAEATVIGAGEGPGEPGRGSRSRKRSRRSYEFLHATFGEYLVAQRVLEELRDVADQAFSGRRPRDPEGHLLYALLSHHPLAVRRSTLSFLAGLFSDLDETERSDVVRALDFLIQNYRRHPGAGKYQTYQPTRIDHLRQLAVYSANLIAVRVALIELNGSLHLRELSRDPAEFDAEWEALLALWKAGLDADGWHTMISLLHRDGDALVSLNADKGSMVRGRARKAIEATTITADYLHARLAGDADGQARLKLGIVLNDEMLIDDGRDNVSTLLAALYSIILGTYNGLPGIDNFGAGIDEPTGRKIGGTIERLVADRQPNTDLLSVLFRIVVDLGLIDELDSTIVFLNACRFPEVIERVPRLEDPSFYKDPALALLIARCVPPADGVVKRQGGAGWRSLLISLRRADPRSAALVDDLPNDVTQLIGRLVFAIRDDRHSVDGARIATGKNLRAPRRFK</sequence>
<dbReference type="SUPFAM" id="SSF52540">
    <property type="entry name" value="P-loop containing nucleoside triphosphate hydrolases"/>
    <property type="match status" value="1"/>
</dbReference>
<name>A0ABN3FQ92_9ACTN</name>
<reference evidence="2 3" key="1">
    <citation type="journal article" date="2019" name="Int. J. Syst. Evol. Microbiol.">
        <title>The Global Catalogue of Microorganisms (GCM) 10K type strain sequencing project: providing services to taxonomists for standard genome sequencing and annotation.</title>
        <authorList>
            <consortium name="The Broad Institute Genomics Platform"/>
            <consortium name="The Broad Institute Genome Sequencing Center for Infectious Disease"/>
            <person name="Wu L."/>
            <person name="Ma J."/>
        </authorList>
    </citation>
    <scope>NUCLEOTIDE SEQUENCE [LARGE SCALE GENOMIC DNA]</scope>
    <source>
        <strain evidence="2 3">JCM 3272</strain>
    </source>
</reference>
<evidence type="ECO:0000313" key="2">
    <source>
        <dbReference type="EMBL" id="GAA2335264.1"/>
    </source>
</evidence>